<dbReference type="EMBL" id="LXQA011049008">
    <property type="protein sequence ID" value="MCI82673.1"/>
    <property type="molecule type" value="Genomic_DNA"/>
</dbReference>
<name>A0A392V5H8_9FABA</name>
<protein>
    <submittedName>
        <fullName evidence="1">Uncharacterized protein</fullName>
    </submittedName>
</protein>
<dbReference type="Proteomes" id="UP000265520">
    <property type="component" value="Unassembled WGS sequence"/>
</dbReference>
<sequence>MKFSSTVVNLNDDDAIEPVCLEQADPSAVKNTFAGASVKNTSAGAVGKNTSAGAAVKITSAGSAVKIT</sequence>
<evidence type="ECO:0000313" key="1">
    <source>
        <dbReference type="EMBL" id="MCI82673.1"/>
    </source>
</evidence>
<organism evidence="1 2">
    <name type="scientific">Trifolium medium</name>
    <dbReference type="NCBI Taxonomy" id="97028"/>
    <lineage>
        <taxon>Eukaryota</taxon>
        <taxon>Viridiplantae</taxon>
        <taxon>Streptophyta</taxon>
        <taxon>Embryophyta</taxon>
        <taxon>Tracheophyta</taxon>
        <taxon>Spermatophyta</taxon>
        <taxon>Magnoliopsida</taxon>
        <taxon>eudicotyledons</taxon>
        <taxon>Gunneridae</taxon>
        <taxon>Pentapetalae</taxon>
        <taxon>rosids</taxon>
        <taxon>fabids</taxon>
        <taxon>Fabales</taxon>
        <taxon>Fabaceae</taxon>
        <taxon>Papilionoideae</taxon>
        <taxon>50 kb inversion clade</taxon>
        <taxon>NPAAA clade</taxon>
        <taxon>Hologalegina</taxon>
        <taxon>IRL clade</taxon>
        <taxon>Trifolieae</taxon>
        <taxon>Trifolium</taxon>
    </lineage>
</organism>
<accession>A0A392V5H8</accession>
<evidence type="ECO:0000313" key="2">
    <source>
        <dbReference type="Proteomes" id="UP000265520"/>
    </source>
</evidence>
<comment type="caution">
    <text evidence="1">The sequence shown here is derived from an EMBL/GenBank/DDBJ whole genome shotgun (WGS) entry which is preliminary data.</text>
</comment>
<reference evidence="1 2" key="1">
    <citation type="journal article" date="2018" name="Front. Plant Sci.">
        <title>Red Clover (Trifolium pratense) and Zigzag Clover (T. medium) - A Picture of Genomic Similarities and Differences.</title>
        <authorList>
            <person name="Dluhosova J."/>
            <person name="Istvanek J."/>
            <person name="Nedelnik J."/>
            <person name="Repkova J."/>
        </authorList>
    </citation>
    <scope>NUCLEOTIDE SEQUENCE [LARGE SCALE GENOMIC DNA]</scope>
    <source>
        <strain evidence="2">cv. 10/8</strain>
        <tissue evidence="1">Leaf</tissue>
    </source>
</reference>
<dbReference type="AlphaFoldDB" id="A0A392V5H8"/>
<keyword evidence="2" id="KW-1185">Reference proteome</keyword>
<proteinExistence type="predicted"/>
<feature type="non-terminal residue" evidence="1">
    <location>
        <position position="68"/>
    </location>
</feature>